<dbReference type="NCBIfam" id="TIGR00229">
    <property type="entry name" value="sensory_box"/>
    <property type="match status" value="1"/>
</dbReference>
<protein>
    <recommendedName>
        <fullName evidence="2">histidine kinase</fullName>
        <ecNumber evidence="2">2.7.13.3</ecNumber>
    </recommendedName>
</protein>
<evidence type="ECO:0000259" key="11">
    <source>
        <dbReference type="PROSITE" id="PS50112"/>
    </source>
</evidence>
<dbReference type="EC" id="2.7.13.3" evidence="2"/>
<comment type="caution">
    <text evidence="12">The sequence shown here is derived from an EMBL/GenBank/DDBJ whole genome shotgun (WGS) entry which is preliminary data.</text>
</comment>
<dbReference type="CDD" id="cd17546">
    <property type="entry name" value="REC_hyHK_CKI1_RcsC-like"/>
    <property type="match status" value="1"/>
</dbReference>
<keyword evidence="12" id="KW-0547">Nucleotide-binding</keyword>
<evidence type="ECO:0000256" key="4">
    <source>
        <dbReference type="ARBA" id="ARBA00022679"/>
    </source>
</evidence>
<dbReference type="CDD" id="cd00082">
    <property type="entry name" value="HisKA"/>
    <property type="match status" value="1"/>
</dbReference>
<dbReference type="PROSITE" id="PS50109">
    <property type="entry name" value="HIS_KIN"/>
    <property type="match status" value="1"/>
</dbReference>
<evidence type="ECO:0000259" key="9">
    <source>
        <dbReference type="PROSITE" id="PS50109"/>
    </source>
</evidence>
<dbReference type="CDD" id="cd00130">
    <property type="entry name" value="PAS"/>
    <property type="match status" value="1"/>
</dbReference>
<dbReference type="Pfam" id="PF00512">
    <property type="entry name" value="HisKA"/>
    <property type="match status" value="1"/>
</dbReference>
<dbReference type="InterPro" id="IPR035965">
    <property type="entry name" value="PAS-like_dom_sf"/>
</dbReference>
<dbReference type="Gene3D" id="3.30.565.10">
    <property type="entry name" value="Histidine kinase-like ATPase, C-terminal domain"/>
    <property type="match status" value="1"/>
</dbReference>
<feature type="domain" description="PAS" evidence="11">
    <location>
        <begin position="245"/>
        <end position="289"/>
    </location>
</feature>
<dbReference type="SUPFAM" id="SSF52172">
    <property type="entry name" value="CheY-like"/>
    <property type="match status" value="1"/>
</dbReference>
<sequence>MRRASPSGARLGKVVNAAKRRSAQALLFLMLVASVGLLLSAKGFQTRLDDIRAASTDNQSWVVAQLEVDHQNLVLQLDAAALAAADSAAGPGGDVGRGSDAGIDAADLREIKRAFDVFYSRVDVFASTMHRLPLTDETASKVSRLVATRDALAQMIDAIPAPDAPAILEFRRAVLDAATMVRSMAVIGLQQITQATAAAREEEAALFVRFFVQSLVLFLLVALGTFLVVRIWRELEQRSRETERVAQMLSTAFDSTLNAVIVSDTASRVLYSNEMAQRMFGYAGEDILGMDARRVLPGGPGEDEGPMDLIGKGPTVTTCRKADGQDIPVEVSMAQDQDINGQPIVIAFIRDISDQVEAERNLRDALKQAEQAAQAKSMFLATMSHEMRTPLHGLMASLGLIESSDLSPENRDLLKTARDCSARALVQVDDVLELTRLGEGRETPEFFDPARIAADIVDELRPLAANSSNRIEMVAEGPLDDFRLEGLPIAFARALYNLAGNAVKFTQNGIITLRLTLDAARPGDLSLKVAVEDTGIGIAPEDQARIFENFETADRSEINSKMGSGLGLPIARLAVERQGGALTLDSTLGRGSTFSFIIPVKAQERPARRLDTAPQGELDDAPLGPKTVLVVDDNEVNLTLMTEMVRRMGHQPHMAMDGQEALDKARITQYDYILMDFSMPVMDGPTSAREIRASNGPSAGAVIIGVTALIEASGGHGRGGVMDEVLIKPVSQQQLERAMKTTRHHRTTASDPLDTADVDRIALEEARQGLADLAEMVGRDTALRLLRATILDADTAVAAMSAHDMPLAEKGQVIHKAVGSTGLLNFGALSETLSDAEAMTLAKRDPAGSVLPAQARRLIDEIRRAYMPVILAAEAEDAGEETAPSAARSGA</sequence>
<dbReference type="InterPro" id="IPR001789">
    <property type="entry name" value="Sig_transdc_resp-reg_receiver"/>
</dbReference>
<evidence type="ECO:0000256" key="2">
    <source>
        <dbReference type="ARBA" id="ARBA00012438"/>
    </source>
</evidence>
<reference evidence="12 13" key="1">
    <citation type="submission" date="2024-10" db="EMBL/GenBank/DDBJ databases">
        <authorList>
            <person name="Yang X.-N."/>
        </authorList>
    </citation>
    <scope>NUCLEOTIDE SEQUENCE [LARGE SCALE GENOMIC DNA]</scope>
    <source>
        <strain evidence="12 13">CAU 1059</strain>
    </source>
</reference>
<dbReference type="SMART" id="SM00388">
    <property type="entry name" value="HisKA"/>
    <property type="match status" value="1"/>
</dbReference>
<dbReference type="PANTHER" id="PTHR43047">
    <property type="entry name" value="TWO-COMPONENT HISTIDINE PROTEIN KINASE"/>
    <property type="match status" value="1"/>
</dbReference>
<dbReference type="CDD" id="cd16922">
    <property type="entry name" value="HATPase_EvgS-ArcB-TorS-like"/>
    <property type="match status" value="1"/>
</dbReference>
<dbReference type="PROSITE" id="PS50110">
    <property type="entry name" value="RESPONSE_REGULATORY"/>
    <property type="match status" value="1"/>
</dbReference>
<keyword evidence="13" id="KW-1185">Reference proteome</keyword>
<dbReference type="SMART" id="SM00387">
    <property type="entry name" value="HATPase_c"/>
    <property type="match status" value="1"/>
</dbReference>
<evidence type="ECO:0000259" key="10">
    <source>
        <dbReference type="PROSITE" id="PS50110"/>
    </source>
</evidence>
<dbReference type="SMART" id="SM00448">
    <property type="entry name" value="REC"/>
    <property type="match status" value="1"/>
</dbReference>
<dbReference type="Proteomes" id="UP001607157">
    <property type="component" value="Unassembled WGS sequence"/>
</dbReference>
<comment type="catalytic activity">
    <reaction evidence="1">
        <text>ATP + protein L-histidine = ADP + protein N-phospho-L-histidine.</text>
        <dbReference type="EC" id="2.7.13.3"/>
    </reaction>
</comment>
<evidence type="ECO:0000313" key="13">
    <source>
        <dbReference type="Proteomes" id="UP001607157"/>
    </source>
</evidence>
<dbReference type="SUPFAM" id="SSF55785">
    <property type="entry name" value="PYP-like sensor domain (PAS domain)"/>
    <property type="match status" value="1"/>
</dbReference>
<organism evidence="12 13">
    <name type="scientific">Roseovarius aquimarinus</name>
    <dbReference type="NCBI Taxonomy" id="1229156"/>
    <lineage>
        <taxon>Bacteria</taxon>
        <taxon>Pseudomonadati</taxon>
        <taxon>Pseudomonadota</taxon>
        <taxon>Alphaproteobacteria</taxon>
        <taxon>Rhodobacterales</taxon>
        <taxon>Roseobacteraceae</taxon>
        <taxon>Roseovarius</taxon>
    </lineage>
</organism>
<evidence type="ECO:0000256" key="7">
    <source>
        <dbReference type="SAM" id="Coils"/>
    </source>
</evidence>
<dbReference type="InterPro" id="IPR000014">
    <property type="entry name" value="PAS"/>
</dbReference>
<keyword evidence="3 6" id="KW-0597">Phosphoprotein</keyword>
<dbReference type="InterPro" id="IPR003661">
    <property type="entry name" value="HisK_dim/P_dom"/>
</dbReference>
<dbReference type="Pfam" id="PF13426">
    <property type="entry name" value="PAS_9"/>
    <property type="match status" value="1"/>
</dbReference>
<keyword evidence="12" id="KW-0067">ATP-binding</keyword>
<dbReference type="PROSITE" id="PS50112">
    <property type="entry name" value="PAS"/>
    <property type="match status" value="1"/>
</dbReference>
<dbReference type="SMART" id="SM00091">
    <property type="entry name" value="PAS"/>
    <property type="match status" value="1"/>
</dbReference>
<feature type="domain" description="Response regulatory" evidence="10">
    <location>
        <begin position="627"/>
        <end position="743"/>
    </location>
</feature>
<evidence type="ECO:0000256" key="3">
    <source>
        <dbReference type="ARBA" id="ARBA00022553"/>
    </source>
</evidence>
<name>A0ABW7I591_9RHOB</name>
<dbReference type="Pfam" id="PF00072">
    <property type="entry name" value="Response_reg"/>
    <property type="match status" value="1"/>
</dbReference>
<evidence type="ECO:0000313" key="12">
    <source>
        <dbReference type="EMBL" id="MFH0253334.1"/>
    </source>
</evidence>
<dbReference type="InterPro" id="IPR036890">
    <property type="entry name" value="HATPase_C_sf"/>
</dbReference>
<dbReference type="SUPFAM" id="SSF47384">
    <property type="entry name" value="Homodimeric domain of signal transducing histidine kinase"/>
    <property type="match status" value="1"/>
</dbReference>
<dbReference type="InterPro" id="IPR004358">
    <property type="entry name" value="Sig_transdc_His_kin-like_C"/>
</dbReference>
<feature type="transmembrane region" description="Helical" evidence="8">
    <location>
        <begin position="210"/>
        <end position="232"/>
    </location>
</feature>
<evidence type="ECO:0000256" key="8">
    <source>
        <dbReference type="SAM" id="Phobius"/>
    </source>
</evidence>
<dbReference type="PANTHER" id="PTHR43047:SF72">
    <property type="entry name" value="OSMOSENSING HISTIDINE PROTEIN KINASE SLN1"/>
    <property type="match status" value="1"/>
</dbReference>
<proteinExistence type="predicted"/>
<feature type="domain" description="Histidine kinase" evidence="9">
    <location>
        <begin position="382"/>
        <end position="602"/>
    </location>
</feature>
<feature type="modified residue" description="4-aspartylphosphate" evidence="6">
    <location>
        <position position="676"/>
    </location>
</feature>
<evidence type="ECO:0000256" key="6">
    <source>
        <dbReference type="PROSITE-ProRule" id="PRU00169"/>
    </source>
</evidence>
<dbReference type="InterPro" id="IPR036097">
    <property type="entry name" value="HisK_dim/P_sf"/>
</dbReference>
<keyword evidence="8" id="KW-0812">Transmembrane</keyword>
<dbReference type="SUPFAM" id="SSF55874">
    <property type="entry name" value="ATPase domain of HSP90 chaperone/DNA topoisomerase II/histidine kinase"/>
    <property type="match status" value="1"/>
</dbReference>
<dbReference type="EMBL" id="JBIHMM010000001">
    <property type="protein sequence ID" value="MFH0253334.1"/>
    <property type="molecule type" value="Genomic_DNA"/>
</dbReference>
<dbReference type="InterPro" id="IPR005467">
    <property type="entry name" value="His_kinase_dom"/>
</dbReference>
<evidence type="ECO:0000256" key="5">
    <source>
        <dbReference type="ARBA" id="ARBA00022777"/>
    </source>
</evidence>
<dbReference type="Gene3D" id="1.10.287.130">
    <property type="match status" value="1"/>
</dbReference>
<keyword evidence="4" id="KW-0808">Transferase</keyword>
<evidence type="ECO:0000256" key="1">
    <source>
        <dbReference type="ARBA" id="ARBA00000085"/>
    </source>
</evidence>
<dbReference type="GO" id="GO:0005524">
    <property type="term" value="F:ATP binding"/>
    <property type="evidence" value="ECO:0007669"/>
    <property type="project" value="UniProtKB-KW"/>
</dbReference>
<dbReference type="RefSeq" id="WP_377167876.1">
    <property type="nucleotide sequence ID" value="NZ_JBHTJC010000001.1"/>
</dbReference>
<gene>
    <name evidence="12" type="ORF">ACGRVM_05495</name>
</gene>
<dbReference type="InterPro" id="IPR003594">
    <property type="entry name" value="HATPase_dom"/>
</dbReference>
<keyword evidence="8" id="KW-1133">Transmembrane helix</keyword>
<dbReference type="PRINTS" id="PR00344">
    <property type="entry name" value="BCTRLSENSOR"/>
</dbReference>
<accession>A0ABW7I591</accession>
<dbReference type="Gene3D" id="3.40.50.2300">
    <property type="match status" value="1"/>
</dbReference>
<dbReference type="Pfam" id="PF02518">
    <property type="entry name" value="HATPase_c"/>
    <property type="match status" value="1"/>
</dbReference>
<keyword evidence="5" id="KW-0418">Kinase</keyword>
<dbReference type="InterPro" id="IPR011006">
    <property type="entry name" value="CheY-like_superfamily"/>
</dbReference>
<keyword evidence="8" id="KW-0472">Membrane</keyword>
<keyword evidence="7" id="KW-0175">Coiled coil</keyword>
<feature type="coiled-coil region" evidence="7">
    <location>
        <begin position="349"/>
        <end position="376"/>
    </location>
</feature>
<dbReference type="Gene3D" id="3.30.450.20">
    <property type="entry name" value="PAS domain"/>
    <property type="match status" value="1"/>
</dbReference>